<evidence type="ECO:0000256" key="2">
    <source>
        <dbReference type="ARBA" id="ARBA00022448"/>
    </source>
</evidence>
<comment type="subcellular location">
    <subcellularLocation>
        <location evidence="1">Membrane</location>
        <topology evidence="1">Multi-pass membrane protein</topology>
    </subcellularLocation>
</comment>
<name>A0A0G9MRG4_9SPHN</name>
<feature type="transmembrane region" description="Helical" evidence="6">
    <location>
        <begin position="455"/>
        <end position="481"/>
    </location>
</feature>
<feature type="transmembrane region" description="Helical" evidence="6">
    <location>
        <begin position="420"/>
        <end position="443"/>
    </location>
</feature>
<dbReference type="PANTHER" id="PTHR19432:SF35">
    <property type="entry name" value="SOLUTE CARRIER FAMILY 45 MEMBER 3 ISOFORM X1"/>
    <property type="match status" value="1"/>
</dbReference>
<dbReference type="RefSeq" id="WP_047006184.1">
    <property type="nucleotide sequence ID" value="NZ_CP018097.1"/>
</dbReference>
<organism evidence="7 8">
    <name type="scientific">Aurantiacibacter gangjinensis</name>
    <dbReference type="NCBI Taxonomy" id="502682"/>
    <lineage>
        <taxon>Bacteria</taxon>
        <taxon>Pseudomonadati</taxon>
        <taxon>Pseudomonadota</taxon>
        <taxon>Alphaproteobacteria</taxon>
        <taxon>Sphingomonadales</taxon>
        <taxon>Erythrobacteraceae</taxon>
        <taxon>Aurantiacibacter</taxon>
    </lineage>
</organism>
<comment type="caution">
    <text evidence="7">The sequence shown here is derived from an EMBL/GenBank/DDBJ whole genome shotgun (WGS) entry which is preliminary data.</text>
</comment>
<feature type="transmembrane region" description="Helical" evidence="6">
    <location>
        <begin position="60"/>
        <end position="81"/>
    </location>
</feature>
<dbReference type="Proteomes" id="UP000053070">
    <property type="component" value="Unassembled WGS sequence"/>
</dbReference>
<keyword evidence="4 6" id="KW-1133">Transmembrane helix</keyword>
<evidence type="ECO:0000256" key="5">
    <source>
        <dbReference type="ARBA" id="ARBA00023136"/>
    </source>
</evidence>
<evidence type="ECO:0000313" key="8">
    <source>
        <dbReference type="Proteomes" id="UP000053070"/>
    </source>
</evidence>
<feature type="transmembrane region" description="Helical" evidence="6">
    <location>
        <begin position="157"/>
        <end position="178"/>
    </location>
</feature>
<keyword evidence="8" id="KW-1185">Reference proteome</keyword>
<evidence type="ECO:0000256" key="4">
    <source>
        <dbReference type="ARBA" id="ARBA00022989"/>
    </source>
</evidence>
<dbReference type="PANTHER" id="PTHR19432">
    <property type="entry name" value="SUGAR TRANSPORTER"/>
    <property type="match status" value="1"/>
</dbReference>
<dbReference type="PATRIC" id="fig|502682.8.peg.1061"/>
<feature type="transmembrane region" description="Helical" evidence="6">
    <location>
        <begin position="487"/>
        <end position="505"/>
    </location>
</feature>
<dbReference type="GO" id="GO:0016020">
    <property type="term" value="C:membrane"/>
    <property type="evidence" value="ECO:0007669"/>
    <property type="project" value="UniProtKB-SubCell"/>
</dbReference>
<feature type="transmembrane region" description="Helical" evidence="6">
    <location>
        <begin position="198"/>
        <end position="216"/>
    </location>
</feature>
<dbReference type="Gene3D" id="1.20.1250.20">
    <property type="entry name" value="MFS general substrate transporter like domains"/>
    <property type="match status" value="1"/>
</dbReference>
<feature type="transmembrane region" description="Helical" evidence="6">
    <location>
        <begin position="365"/>
        <end position="385"/>
    </location>
</feature>
<evidence type="ECO:0000313" key="7">
    <source>
        <dbReference type="EMBL" id="KLE33336.1"/>
    </source>
</evidence>
<protein>
    <submittedName>
        <fullName evidence="7">MFS transporter</fullName>
    </submittedName>
</protein>
<dbReference type="STRING" id="502682.BMF35_a0036"/>
<dbReference type="Pfam" id="PF13347">
    <property type="entry name" value="MFS_2"/>
    <property type="match status" value="1"/>
</dbReference>
<dbReference type="SUPFAM" id="SSF103473">
    <property type="entry name" value="MFS general substrate transporter"/>
    <property type="match status" value="1"/>
</dbReference>
<feature type="transmembrane region" description="Helical" evidence="6">
    <location>
        <begin position="397"/>
        <end position="414"/>
    </location>
</feature>
<keyword evidence="2" id="KW-0813">Transport</keyword>
<accession>A0A0G9MRG4</accession>
<dbReference type="AlphaFoldDB" id="A0A0G9MRG4"/>
<evidence type="ECO:0000256" key="3">
    <source>
        <dbReference type="ARBA" id="ARBA00022692"/>
    </source>
</evidence>
<feature type="transmembrane region" description="Helical" evidence="6">
    <location>
        <begin position="322"/>
        <end position="345"/>
    </location>
</feature>
<sequence>MASVQGAAPAAHPAQKPHMGWGKLANMSFGFFGIQIGFVLQNGNMSRIFQMLGAEMNELAILWVAAPLTGLIVQPIIGHFSDKTWNRFGRRRPYFMAGAFMAAISLFLMPLAPAFAAPLLFAAALLWILDASLNVAMEPFRAFVGDMLDKSQHATGYAVQTAFIGTGAVVAAIFPWLLDQFGVSNVAADGQIPDTVRWSFWVGGVALFGAIMWTVFTTQEYSPEEMAAFEADREVEQSAGVEALANKSFTTPLLWIGFGAIVALAVRPMELQQEIYLLAGLLITYGVLSSIAISMAKDGKPANMLSSIVGDFSGMPDTMKKLALVQFFSWSALFIMWIYTGPIVSQYFFGSADPTTDAYNEGANWWNLIYTVQNGVAAVAALALLPVMSRKLGKARTHMTCLLLGALGFLGFFVLRDPNLLIICEILKGIAWASILAMPYAILASSLPQAKLGIFMGLFNVFIVVPQLLVATVMGTIMVRFFPEEPIWTMLFAAASWTLAALAMTRVKVPGETANA</sequence>
<dbReference type="EMBL" id="LBHC01000001">
    <property type="protein sequence ID" value="KLE33336.1"/>
    <property type="molecule type" value="Genomic_DNA"/>
</dbReference>
<proteinExistence type="predicted"/>
<dbReference type="InterPro" id="IPR036259">
    <property type="entry name" value="MFS_trans_sf"/>
</dbReference>
<evidence type="ECO:0000256" key="1">
    <source>
        <dbReference type="ARBA" id="ARBA00004141"/>
    </source>
</evidence>
<keyword evidence="5 6" id="KW-0472">Membrane</keyword>
<feature type="transmembrane region" description="Helical" evidence="6">
    <location>
        <begin position="93"/>
        <end position="109"/>
    </location>
</feature>
<evidence type="ECO:0000256" key="6">
    <source>
        <dbReference type="SAM" id="Phobius"/>
    </source>
</evidence>
<feature type="transmembrane region" description="Helical" evidence="6">
    <location>
        <begin position="275"/>
        <end position="296"/>
    </location>
</feature>
<keyword evidence="3 6" id="KW-0812">Transmembrane</keyword>
<reference evidence="7 8" key="1">
    <citation type="submission" date="2015-04" db="EMBL/GenBank/DDBJ databases">
        <title>The draft genome sequence of Erythrobacr gangjinensis K7-2.</title>
        <authorList>
            <person name="Zhuang L."/>
            <person name="Liu Y."/>
            <person name="Shao Z."/>
        </authorList>
    </citation>
    <scope>NUCLEOTIDE SEQUENCE [LARGE SCALE GENOMIC DNA]</scope>
    <source>
        <strain evidence="7 8">K7-2</strain>
    </source>
</reference>
<feature type="transmembrane region" description="Helical" evidence="6">
    <location>
        <begin position="21"/>
        <end position="40"/>
    </location>
</feature>
<feature type="transmembrane region" description="Helical" evidence="6">
    <location>
        <begin position="253"/>
        <end position="269"/>
    </location>
</feature>
<gene>
    <name evidence="7" type="ORF">AAW01_05180</name>
</gene>